<evidence type="ECO:0000313" key="16">
    <source>
        <dbReference type="EMBL" id="CAB5045338.1"/>
    </source>
</evidence>
<dbReference type="PANTHER" id="PTHR24567">
    <property type="entry name" value="CRP FAMILY TRANSCRIPTIONAL REGULATORY PROTEIN"/>
    <property type="match status" value="1"/>
</dbReference>
<feature type="domain" description="HTH crp-type" evidence="8">
    <location>
        <begin position="145"/>
        <end position="218"/>
    </location>
</feature>
<accession>A0A6J7PS40</accession>
<dbReference type="PROSITE" id="PS51063">
    <property type="entry name" value="HTH_CRP_2"/>
    <property type="match status" value="1"/>
</dbReference>
<dbReference type="EMBL" id="CAFBIX010000001">
    <property type="protein sequence ID" value="CAB4845757.1"/>
    <property type="molecule type" value="Genomic_DNA"/>
</dbReference>
<dbReference type="GO" id="GO:0032555">
    <property type="term" value="F:purine ribonucleotide binding"/>
    <property type="evidence" value="ECO:0007669"/>
    <property type="project" value="UniProtKB-ARBA"/>
</dbReference>
<evidence type="ECO:0000313" key="13">
    <source>
        <dbReference type="EMBL" id="CAB4802138.1"/>
    </source>
</evidence>
<dbReference type="InterPro" id="IPR036390">
    <property type="entry name" value="WH_DNA-bd_sf"/>
</dbReference>
<sequence>MIDSNLRNTPLFSALDIEAAKALQQSMVPQSIKKGHPLFQEGEPGDRLYVVTEGKIKLSHASGDGRESVLMVLGPGDMFGELSLFDPGPRTATAIAVTDSKVLGLGNTDLNPWLAGRPEVAQSLLQALAHRLRRTNETMSDLVFADVPGRVAKALLELGEKFGTKTADGMYVHHDLTQEELAQLVGASRETVNKALADFASRGWLKLETRSVEILDVERLAKRAG</sequence>
<keyword evidence="4" id="KW-0238">DNA-binding</keyword>
<dbReference type="PROSITE" id="PS00889">
    <property type="entry name" value="CNMP_BINDING_2"/>
    <property type="match status" value="1"/>
</dbReference>
<dbReference type="PROSITE" id="PS50042">
    <property type="entry name" value="CNMP_BINDING_3"/>
    <property type="match status" value="1"/>
</dbReference>
<dbReference type="SMART" id="SM00100">
    <property type="entry name" value="cNMP"/>
    <property type="match status" value="1"/>
</dbReference>
<dbReference type="Gene3D" id="1.10.10.10">
    <property type="entry name" value="Winged helix-like DNA-binding domain superfamily/Winged helix DNA-binding domain"/>
    <property type="match status" value="1"/>
</dbReference>
<dbReference type="EMBL" id="CAESAD010000001">
    <property type="protein sequence ID" value="CAB4333296.1"/>
    <property type="molecule type" value="Genomic_DNA"/>
</dbReference>
<feature type="domain" description="Cyclic nucleotide-binding" evidence="7">
    <location>
        <begin position="11"/>
        <end position="131"/>
    </location>
</feature>
<dbReference type="GO" id="GO:0005829">
    <property type="term" value="C:cytosol"/>
    <property type="evidence" value="ECO:0007669"/>
    <property type="project" value="TreeGrafter"/>
</dbReference>
<keyword evidence="1" id="KW-0678">Repressor</keyword>
<proteinExistence type="predicted"/>
<evidence type="ECO:0000259" key="8">
    <source>
        <dbReference type="PROSITE" id="PS51063"/>
    </source>
</evidence>
<evidence type="ECO:0000256" key="1">
    <source>
        <dbReference type="ARBA" id="ARBA00022491"/>
    </source>
</evidence>
<reference evidence="15" key="1">
    <citation type="submission" date="2020-05" db="EMBL/GenBank/DDBJ databases">
        <authorList>
            <person name="Chiriac C."/>
            <person name="Salcher M."/>
            <person name="Ghai R."/>
            <person name="Kavagutti S V."/>
        </authorList>
    </citation>
    <scope>NUCLEOTIDE SEQUENCE</scope>
</reference>
<dbReference type="GO" id="GO:0030554">
    <property type="term" value="F:adenyl nucleotide binding"/>
    <property type="evidence" value="ECO:0007669"/>
    <property type="project" value="UniProtKB-ARBA"/>
</dbReference>
<dbReference type="FunFam" id="2.60.120.10:FF:000003">
    <property type="entry name" value="Crp/Fnr family transcriptional regulator"/>
    <property type="match status" value="1"/>
</dbReference>
<dbReference type="Gene3D" id="2.60.120.10">
    <property type="entry name" value="Jelly Rolls"/>
    <property type="match status" value="1"/>
</dbReference>
<keyword evidence="5" id="KW-0114">cAMP</keyword>
<dbReference type="PRINTS" id="PR00103">
    <property type="entry name" value="CAMPKINASE"/>
</dbReference>
<dbReference type="InterPro" id="IPR000595">
    <property type="entry name" value="cNMP-bd_dom"/>
</dbReference>
<evidence type="ECO:0000313" key="9">
    <source>
        <dbReference type="EMBL" id="CAB4333296.1"/>
    </source>
</evidence>
<dbReference type="EMBL" id="CAFAAO010000007">
    <property type="protein sequence ID" value="CAB4802138.1"/>
    <property type="molecule type" value="Genomic_DNA"/>
</dbReference>
<dbReference type="EMBL" id="CAFBQG010000019">
    <property type="protein sequence ID" value="CAB5045338.1"/>
    <property type="molecule type" value="Genomic_DNA"/>
</dbReference>
<evidence type="ECO:0000313" key="14">
    <source>
        <dbReference type="EMBL" id="CAB4845757.1"/>
    </source>
</evidence>
<evidence type="ECO:0000313" key="15">
    <source>
        <dbReference type="EMBL" id="CAB5007365.1"/>
    </source>
</evidence>
<dbReference type="FunFam" id="1.10.10.10:FF:000019">
    <property type="entry name" value="Crp/Fnr family transcriptional regulator"/>
    <property type="match status" value="1"/>
</dbReference>
<dbReference type="AlphaFoldDB" id="A0A6J7PS40"/>
<dbReference type="SUPFAM" id="SSF51206">
    <property type="entry name" value="cAMP-binding domain-like"/>
    <property type="match status" value="1"/>
</dbReference>
<dbReference type="InterPro" id="IPR012318">
    <property type="entry name" value="HTH_CRP"/>
</dbReference>
<protein>
    <submittedName>
        <fullName evidence="15">Unannotated protein</fullName>
    </submittedName>
</protein>
<evidence type="ECO:0000256" key="5">
    <source>
        <dbReference type="ARBA" id="ARBA00023149"/>
    </source>
</evidence>
<dbReference type="EMBL" id="CAESAI010000017">
    <property type="protein sequence ID" value="CAB4339008.1"/>
    <property type="molecule type" value="Genomic_DNA"/>
</dbReference>
<dbReference type="EMBL" id="CAEZZD010000150">
    <property type="protein sequence ID" value="CAB4755511.1"/>
    <property type="molecule type" value="Genomic_DNA"/>
</dbReference>
<dbReference type="Pfam" id="PF00027">
    <property type="entry name" value="cNMP_binding"/>
    <property type="match status" value="1"/>
</dbReference>
<dbReference type="PANTHER" id="PTHR24567:SF74">
    <property type="entry name" value="HTH-TYPE TRANSCRIPTIONAL REGULATOR ARCR"/>
    <property type="match status" value="1"/>
</dbReference>
<evidence type="ECO:0000256" key="4">
    <source>
        <dbReference type="ARBA" id="ARBA00023125"/>
    </source>
</evidence>
<dbReference type="InterPro" id="IPR018488">
    <property type="entry name" value="cNMP-bd_CS"/>
</dbReference>
<dbReference type="InterPro" id="IPR018490">
    <property type="entry name" value="cNMP-bd_dom_sf"/>
</dbReference>
<evidence type="ECO:0000313" key="10">
    <source>
        <dbReference type="EMBL" id="CAB4339008.1"/>
    </source>
</evidence>
<evidence type="ECO:0000313" key="11">
    <source>
        <dbReference type="EMBL" id="CAB4699369.1"/>
    </source>
</evidence>
<dbReference type="GO" id="GO:0045893">
    <property type="term" value="P:positive regulation of DNA-templated transcription"/>
    <property type="evidence" value="ECO:0007669"/>
    <property type="project" value="UniProtKB-ARBA"/>
</dbReference>
<dbReference type="InterPro" id="IPR050397">
    <property type="entry name" value="Env_Response_Regulators"/>
</dbReference>
<dbReference type="EMBL" id="CAEZYC010000006">
    <property type="protein sequence ID" value="CAB4699369.1"/>
    <property type="molecule type" value="Genomic_DNA"/>
</dbReference>
<dbReference type="GO" id="GO:0043168">
    <property type="term" value="F:anion binding"/>
    <property type="evidence" value="ECO:0007669"/>
    <property type="project" value="UniProtKB-ARBA"/>
</dbReference>
<keyword evidence="6" id="KW-0804">Transcription</keyword>
<dbReference type="InterPro" id="IPR014710">
    <property type="entry name" value="RmlC-like_jellyroll"/>
</dbReference>
<evidence type="ECO:0000256" key="3">
    <source>
        <dbReference type="ARBA" id="ARBA00023015"/>
    </source>
</evidence>
<dbReference type="Pfam" id="PF13545">
    <property type="entry name" value="HTH_Crp_2"/>
    <property type="match status" value="1"/>
</dbReference>
<dbReference type="GO" id="GO:0003677">
    <property type="term" value="F:DNA binding"/>
    <property type="evidence" value="ECO:0007669"/>
    <property type="project" value="UniProtKB-KW"/>
</dbReference>
<name>A0A6J7PS40_9ZZZZ</name>
<gene>
    <name evidence="11" type="ORF">UFOPK2648_00232</name>
    <name evidence="12" type="ORF">UFOPK2824_00922</name>
    <name evidence="13" type="ORF">UFOPK3037_00704</name>
    <name evidence="14" type="ORF">UFOPK3278_00042</name>
    <name evidence="10" type="ORF">UFOPK3406_00827</name>
    <name evidence="9" type="ORF">UFOPK3925_00397</name>
    <name evidence="15" type="ORF">UFOPK4097_00100</name>
    <name evidence="16" type="ORF">UFOPK4301_00258</name>
</gene>
<dbReference type="SMART" id="SM00419">
    <property type="entry name" value="HTH_CRP"/>
    <property type="match status" value="1"/>
</dbReference>
<organism evidence="15">
    <name type="scientific">freshwater metagenome</name>
    <dbReference type="NCBI Taxonomy" id="449393"/>
    <lineage>
        <taxon>unclassified sequences</taxon>
        <taxon>metagenomes</taxon>
        <taxon>ecological metagenomes</taxon>
    </lineage>
</organism>
<evidence type="ECO:0000313" key="12">
    <source>
        <dbReference type="EMBL" id="CAB4755511.1"/>
    </source>
</evidence>
<dbReference type="GO" id="GO:0003700">
    <property type="term" value="F:DNA-binding transcription factor activity"/>
    <property type="evidence" value="ECO:0007669"/>
    <property type="project" value="UniProtKB-ARBA"/>
</dbReference>
<evidence type="ECO:0000256" key="6">
    <source>
        <dbReference type="ARBA" id="ARBA00023163"/>
    </source>
</evidence>
<dbReference type="InterPro" id="IPR036388">
    <property type="entry name" value="WH-like_DNA-bd_sf"/>
</dbReference>
<dbReference type="EMBL" id="CAFBPK010000001">
    <property type="protein sequence ID" value="CAB5007365.1"/>
    <property type="molecule type" value="Genomic_DNA"/>
</dbReference>
<evidence type="ECO:0000256" key="2">
    <source>
        <dbReference type="ARBA" id="ARBA00022741"/>
    </source>
</evidence>
<dbReference type="SUPFAM" id="SSF46785">
    <property type="entry name" value="Winged helix' DNA-binding domain"/>
    <property type="match status" value="1"/>
</dbReference>
<keyword evidence="3" id="KW-0805">Transcription regulation</keyword>
<keyword evidence="2" id="KW-0547">Nucleotide-binding</keyword>
<dbReference type="GO" id="GO:0030551">
    <property type="term" value="F:cyclic nucleotide binding"/>
    <property type="evidence" value="ECO:0007669"/>
    <property type="project" value="UniProtKB-ARBA"/>
</dbReference>
<evidence type="ECO:0000259" key="7">
    <source>
        <dbReference type="PROSITE" id="PS50042"/>
    </source>
</evidence>
<dbReference type="CDD" id="cd00038">
    <property type="entry name" value="CAP_ED"/>
    <property type="match status" value="1"/>
</dbReference>